<dbReference type="CDD" id="cd03224">
    <property type="entry name" value="ABC_TM1139_LivF_branched"/>
    <property type="match status" value="1"/>
</dbReference>
<name>A0A9D8PRH2_9DELT</name>
<evidence type="ECO:0000256" key="2">
    <source>
        <dbReference type="ARBA" id="ARBA00022448"/>
    </source>
</evidence>
<dbReference type="GO" id="GO:0015658">
    <property type="term" value="F:branched-chain amino acid transmembrane transporter activity"/>
    <property type="evidence" value="ECO:0007669"/>
    <property type="project" value="TreeGrafter"/>
</dbReference>
<reference evidence="8" key="1">
    <citation type="journal article" date="2021" name="Environ. Microbiol.">
        <title>Genomic characterization of three novel Desulfobacterota classes expand the metabolic and phylogenetic diversity of the phylum.</title>
        <authorList>
            <person name="Murphy C.L."/>
            <person name="Biggerstaff J."/>
            <person name="Eichhorn A."/>
            <person name="Ewing E."/>
            <person name="Shahan R."/>
            <person name="Soriano D."/>
            <person name="Stewart S."/>
            <person name="VanMol K."/>
            <person name="Walker R."/>
            <person name="Walters P."/>
            <person name="Elshahed M.S."/>
            <person name="Youssef N.H."/>
        </authorList>
    </citation>
    <scope>NUCLEOTIDE SEQUENCE</scope>
    <source>
        <strain evidence="8">Zod_Metabat.24</strain>
    </source>
</reference>
<evidence type="ECO:0000313" key="9">
    <source>
        <dbReference type="Proteomes" id="UP000809273"/>
    </source>
</evidence>
<evidence type="ECO:0000256" key="5">
    <source>
        <dbReference type="ARBA" id="ARBA00022970"/>
    </source>
</evidence>
<dbReference type="Gene3D" id="3.40.50.300">
    <property type="entry name" value="P-loop containing nucleotide triphosphate hydrolases"/>
    <property type="match status" value="1"/>
</dbReference>
<dbReference type="Pfam" id="PF00005">
    <property type="entry name" value="ABC_tran"/>
    <property type="match status" value="1"/>
</dbReference>
<comment type="similarity">
    <text evidence="1">Belongs to the ABC transporter superfamily.</text>
</comment>
<dbReference type="PANTHER" id="PTHR43820">
    <property type="entry name" value="HIGH-AFFINITY BRANCHED-CHAIN AMINO ACID TRANSPORT ATP-BINDING PROTEIN LIVF"/>
    <property type="match status" value="1"/>
</dbReference>
<dbReference type="Proteomes" id="UP000809273">
    <property type="component" value="Unassembled WGS sequence"/>
</dbReference>
<comment type="caution">
    <text evidence="8">The sequence shown here is derived from an EMBL/GenBank/DDBJ whole genome shotgun (WGS) entry which is preliminary data.</text>
</comment>
<evidence type="ECO:0000259" key="7">
    <source>
        <dbReference type="PROSITE" id="PS50893"/>
    </source>
</evidence>
<dbReference type="PROSITE" id="PS50893">
    <property type="entry name" value="ABC_TRANSPORTER_2"/>
    <property type="match status" value="1"/>
</dbReference>
<dbReference type="PANTHER" id="PTHR43820:SF8">
    <property type="entry name" value="ABC TRANSPORTER SUBSTRATE-BINDING PROTEIN"/>
    <property type="match status" value="1"/>
</dbReference>
<dbReference type="PROSITE" id="PS00211">
    <property type="entry name" value="ABC_TRANSPORTER_1"/>
    <property type="match status" value="1"/>
</dbReference>
<dbReference type="InterPro" id="IPR027417">
    <property type="entry name" value="P-loop_NTPase"/>
</dbReference>
<dbReference type="InterPro" id="IPR003439">
    <property type="entry name" value="ABC_transporter-like_ATP-bd"/>
</dbReference>
<dbReference type="EMBL" id="JAFGIX010000069">
    <property type="protein sequence ID" value="MBN1574205.1"/>
    <property type="molecule type" value="Genomic_DNA"/>
</dbReference>
<feature type="domain" description="ABC transporter" evidence="7">
    <location>
        <begin position="25"/>
        <end position="259"/>
    </location>
</feature>
<reference evidence="8" key="2">
    <citation type="submission" date="2021-01" db="EMBL/GenBank/DDBJ databases">
        <authorList>
            <person name="Hahn C.R."/>
            <person name="Youssef N.H."/>
            <person name="Elshahed M."/>
        </authorList>
    </citation>
    <scope>NUCLEOTIDE SEQUENCE</scope>
    <source>
        <strain evidence="8">Zod_Metabat.24</strain>
    </source>
</reference>
<feature type="region of interest" description="Disordered" evidence="6">
    <location>
        <begin position="1"/>
        <end position="20"/>
    </location>
</feature>
<evidence type="ECO:0000313" key="8">
    <source>
        <dbReference type="EMBL" id="MBN1574205.1"/>
    </source>
</evidence>
<dbReference type="GO" id="GO:0005524">
    <property type="term" value="F:ATP binding"/>
    <property type="evidence" value="ECO:0007669"/>
    <property type="project" value="UniProtKB-KW"/>
</dbReference>
<sequence>MGEKKRGRGVSKGVSPEKGGRKSLLELTGVEVRYDASAVVSDLSMSVEEGSVVALLGANGAGKSSVLKRISGLIRGRRDEGTILFDGRPIDSMRPEHIVRAGISCVPEGRELFGDLTVSENLKMGSYIRRERAGIKEDLERVNGYFPVLKDRKKQITSTLSGGEQQMLAVARGLMSRPRLLMLDEPSLGLAPMLVKDIFGIIREINREGVTVLIVEQNARMALEVADFGYVMETGRIVLEGTAENLRGNNMVREYYLGGRKK</sequence>
<dbReference type="InterPro" id="IPR052156">
    <property type="entry name" value="BCAA_Transport_ATP-bd_LivF"/>
</dbReference>
<keyword evidence="4 8" id="KW-0067">ATP-binding</keyword>
<evidence type="ECO:0000256" key="1">
    <source>
        <dbReference type="ARBA" id="ARBA00005417"/>
    </source>
</evidence>
<protein>
    <submittedName>
        <fullName evidence="8">ABC transporter ATP-binding protein</fullName>
    </submittedName>
</protein>
<keyword evidence="5" id="KW-0029">Amino-acid transport</keyword>
<dbReference type="InterPro" id="IPR017871">
    <property type="entry name" value="ABC_transporter-like_CS"/>
</dbReference>
<accession>A0A9D8PRH2</accession>
<dbReference type="InterPro" id="IPR003593">
    <property type="entry name" value="AAA+_ATPase"/>
</dbReference>
<dbReference type="SMART" id="SM00382">
    <property type="entry name" value="AAA"/>
    <property type="match status" value="1"/>
</dbReference>
<organism evidence="8 9">
    <name type="scientific">Candidatus Zymogenus saltonus</name>
    <dbReference type="NCBI Taxonomy" id="2844893"/>
    <lineage>
        <taxon>Bacteria</taxon>
        <taxon>Deltaproteobacteria</taxon>
        <taxon>Candidatus Zymogenia</taxon>
        <taxon>Candidatus Zymogeniales</taxon>
        <taxon>Candidatus Zymogenaceae</taxon>
        <taxon>Candidatus Zymogenus</taxon>
    </lineage>
</organism>
<keyword evidence="3" id="KW-0547">Nucleotide-binding</keyword>
<gene>
    <name evidence="8" type="ORF">JW984_13490</name>
</gene>
<dbReference type="GO" id="GO:0015807">
    <property type="term" value="P:L-amino acid transport"/>
    <property type="evidence" value="ECO:0007669"/>
    <property type="project" value="TreeGrafter"/>
</dbReference>
<evidence type="ECO:0000256" key="6">
    <source>
        <dbReference type="SAM" id="MobiDB-lite"/>
    </source>
</evidence>
<evidence type="ECO:0000256" key="3">
    <source>
        <dbReference type="ARBA" id="ARBA00022741"/>
    </source>
</evidence>
<proteinExistence type="inferred from homology"/>
<dbReference type="SUPFAM" id="SSF52540">
    <property type="entry name" value="P-loop containing nucleoside triphosphate hydrolases"/>
    <property type="match status" value="1"/>
</dbReference>
<dbReference type="AlphaFoldDB" id="A0A9D8PRH2"/>
<keyword evidence="2" id="KW-0813">Transport</keyword>
<dbReference type="GO" id="GO:0016887">
    <property type="term" value="F:ATP hydrolysis activity"/>
    <property type="evidence" value="ECO:0007669"/>
    <property type="project" value="InterPro"/>
</dbReference>
<evidence type="ECO:0000256" key="4">
    <source>
        <dbReference type="ARBA" id="ARBA00022840"/>
    </source>
</evidence>